<dbReference type="InterPro" id="IPR053008">
    <property type="entry name" value="Phomopsin_biosynth_assoc"/>
</dbReference>
<comment type="caution">
    <text evidence="2">The sequence shown here is derived from an EMBL/GenBank/DDBJ whole genome shotgun (WGS) entry which is preliminary data.</text>
</comment>
<keyword evidence="1" id="KW-0472">Membrane</keyword>
<dbReference type="PANTHER" id="PTHR35896:SF3">
    <property type="entry name" value="MAJOR FACILITATOR SUPERFAMILY TRANSPORTER"/>
    <property type="match status" value="1"/>
</dbReference>
<gene>
    <name evidence="2" type="ORF">PVAG01_08719</name>
</gene>
<evidence type="ECO:0000313" key="3">
    <source>
        <dbReference type="Proteomes" id="UP001629113"/>
    </source>
</evidence>
<protein>
    <submittedName>
        <fullName evidence="2">Uncharacterized protein</fullName>
    </submittedName>
</protein>
<organism evidence="2 3">
    <name type="scientific">Phlyctema vagabunda</name>
    <dbReference type="NCBI Taxonomy" id="108571"/>
    <lineage>
        <taxon>Eukaryota</taxon>
        <taxon>Fungi</taxon>
        <taxon>Dikarya</taxon>
        <taxon>Ascomycota</taxon>
        <taxon>Pezizomycotina</taxon>
        <taxon>Leotiomycetes</taxon>
        <taxon>Helotiales</taxon>
        <taxon>Dermateaceae</taxon>
        <taxon>Phlyctema</taxon>
    </lineage>
</organism>
<reference evidence="2 3" key="1">
    <citation type="submission" date="2024-06" db="EMBL/GenBank/DDBJ databases">
        <title>Complete genome of Phlyctema vagabunda strain 19-DSS-EL-015.</title>
        <authorList>
            <person name="Fiorenzani C."/>
        </authorList>
    </citation>
    <scope>NUCLEOTIDE SEQUENCE [LARGE SCALE GENOMIC DNA]</scope>
    <source>
        <strain evidence="2 3">19-DSS-EL-015</strain>
    </source>
</reference>
<name>A0ABR4PA82_9HELO</name>
<keyword evidence="1" id="KW-1133">Transmembrane helix</keyword>
<feature type="transmembrane region" description="Helical" evidence="1">
    <location>
        <begin position="40"/>
        <end position="66"/>
    </location>
</feature>
<dbReference type="PANTHER" id="PTHR35896">
    <property type="entry name" value="IG-LIKE DOMAIN-CONTAINING PROTEIN"/>
    <property type="match status" value="1"/>
</dbReference>
<dbReference type="EMBL" id="JBFCZG010000007">
    <property type="protein sequence ID" value="KAL3420220.1"/>
    <property type="molecule type" value="Genomic_DNA"/>
</dbReference>
<keyword evidence="1" id="KW-0812">Transmembrane</keyword>
<accession>A0ABR4PA82</accession>
<sequence>MSSAPLDYTKLPESESDLETRSHISHSGLIISAHKHKNTLIYRLALCISVNLVFFFALIVVASVLLSPRDESVAPTPDIDRYDCGNSTSTATAANCEFDLLTYSYLPKPCIDRQTSMEFKEWLLSGDRAYSSWPFYADPEGREKIPDEEALSKYIGSRVWTTQEEHLGHCIFLMRRYHKIPKERFTSFYLTYEHAVHCSNEILWGLKGGRRNGKENVGLTSYFQVGFDDLIDLIQIPLLNT</sequence>
<dbReference type="Proteomes" id="UP001629113">
    <property type="component" value="Unassembled WGS sequence"/>
</dbReference>
<evidence type="ECO:0000313" key="2">
    <source>
        <dbReference type="EMBL" id="KAL3420220.1"/>
    </source>
</evidence>
<evidence type="ECO:0000256" key="1">
    <source>
        <dbReference type="SAM" id="Phobius"/>
    </source>
</evidence>
<keyword evidence="3" id="KW-1185">Reference proteome</keyword>
<proteinExistence type="predicted"/>